<dbReference type="Gene3D" id="1.10.10.60">
    <property type="entry name" value="Homeodomain-like"/>
    <property type="match status" value="1"/>
</dbReference>
<feature type="domain" description="HTH araC/xylS-type" evidence="5">
    <location>
        <begin position="226"/>
        <end position="331"/>
    </location>
</feature>
<feature type="transmembrane region" description="Helical" evidence="4">
    <location>
        <begin position="62"/>
        <end position="81"/>
    </location>
</feature>
<protein>
    <submittedName>
        <fullName evidence="6">AraC-like DNA-binding protein</fullName>
    </submittedName>
</protein>
<evidence type="ECO:0000256" key="4">
    <source>
        <dbReference type="SAM" id="Phobius"/>
    </source>
</evidence>
<keyword evidence="4" id="KW-0812">Transmembrane</keyword>
<accession>A0A2V2BN74</accession>
<dbReference type="OrthoDB" id="345413at2"/>
<evidence type="ECO:0000259" key="5">
    <source>
        <dbReference type="PROSITE" id="PS01124"/>
    </source>
</evidence>
<name>A0A2V2BN74_9GAMM</name>
<keyword evidence="2 6" id="KW-0238">DNA-binding</keyword>
<feature type="transmembrane region" description="Helical" evidence="4">
    <location>
        <begin position="149"/>
        <end position="171"/>
    </location>
</feature>
<comment type="caution">
    <text evidence="6">The sequence shown here is derived from an EMBL/GenBank/DDBJ whole genome shotgun (WGS) entry which is preliminary data.</text>
</comment>
<dbReference type="PANTHER" id="PTHR43280:SF29">
    <property type="entry name" value="ARAC-FAMILY TRANSCRIPTIONAL REGULATOR"/>
    <property type="match status" value="1"/>
</dbReference>
<sequence>MFSIPFPVITLLALLILMMLLMVSGRREYRGAMLFIAASALLIALGIIRWEWHFALLKPLQALLATFLPAVAWSCFTDLTYYSRARRLRLATLPVYGMVFIQLFLPALTDCLLFILYAGYGIALLRTAGNGADFFSISRFSKASLTQKMMLAAGCFLCFSALADAAISLRIDIAPGLIAVFQGTLLPLICLAILLAAKRLPEPKHHTETMTPSLADSNPLQDESLEALCLELETQIREHDYYLDHDLTLNKLARKLGIPARQISRAVNATRQCNVSQWLNAFRVVKAQEMLCHPHLKITDIMLETGFISKSNFNREFLRITGKTPTAFRQAMAGNEVRC</sequence>
<feature type="transmembrane region" description="Helical" evidence="4">
    <location>
        <begin position="177"/>
        <end position="197"/>
    </location>
</feature>
<proteinExistence type="predicted"/>
<dbReference type="SUPFAM" id="SSF46689">
    <property type="entry name" value="Homeodomain-like"/>
    <property type="match status" value="1"/>
</dbReference>
<organism evidence="6 7">
    <name type="scientific">Pantoea allii</name>
    <dbReference type="NCBI Taxonomy" id="574096"/>
    <lineage>
        <taxon>Bacteria</taxon>
        <taxon>Pseudomonadati</taxon>
        <taxon>Pseudomonadota</taxon>
        <taxon>Gammaproteobacteria</taxon>
        <taxon>Enterobacterales</taxon>
        <taxon>Erwiniaceae</taxon>
        <taxon>Pantoea</taxon>
    </lineage>
</organism>
<dbReference type="RefSeq" id="WP_109716339.1">
    <property type="nucleotide sequence ID" value="NZ_CP193924.1"/>
</dbReference>
<gene>
    <name evidence="6" type="ORF">C7431_101562</name>
</gene>
<evidence type="ECO:0000256" key="1">
    <source>
        <dbReference type="ARBA" id="ARBA00023015"/>
    </source>
</evidence>
<evidence type="ECO:0000256" key="3">
    <source>
        <dbReference type="ARBA" id="ARBA00023163"/>
    </source>
</evidence>
<dbReference type="InterPro" id="IPR009057">
    <property type="entry name" value="Homeodomain-like_sf"/>
</dbReference>
<dbReference type="PANTHER" id="PTHR43280">
    <property type="entry name" value="ARAC-FAMILY TRANSCRIPTIONAL REGULATOR"/>
    <property type="match status" value="1"/>
</dbReference>
<keyword evidence="4" id="KW-1133">Transmembrane helix</keyword>
<dbReference type="Pfam" id="PF12833">
    <property type="entry name" value="HTH_18"/>
    <property type="match status" value="1"/>
</dbReference>
<feature type="transmembrane region" description="Helical" evidence="4">
    <location>
        <begin position="114"/>
        <end position="137"/>
    </location>
</feature>
<dbReference type="GO" id="GO:0043565">
    <property type="term" value="F:sequence-specific DNA binding"/>
    <property type="evidence" value="ECO:0007669"/>
    <property type="project" value="InterPro"/>
</dbReference>
<evidence type="ECO:0000256" key="2">
    <source>
        <dbReference type="ARBA" id="ARBA00023125"/>
    </source>
</evidence>
<reference evidence="6 7" key="1">
    <citation type="submission" date="2018-05" db="EMBL/GenBank/DDBJ databases">
        <title>Genomic Encyclopedia of Type Strains, Phase IV (KMG-V): Genome sequencing to study the core and pangenomes of soil and plant-associated prokaryotes.</title>
        <authorList>
            <person name="Whitman W."/>
        </authorList>
    </citation>
    <scope>NUCLEOTIDE SEQUENCE [LARGE SCALE GENOMIC DNA]</scope>
    <source>
        <strain evidence="6 7">PNA 200-10</strain>
    </source>
</reference>
<evidence type="ECO:0000313" key="7">
    <source>
        <dbReference type="Proteomes" id="UP000245981"/>
    </source>
</evidence>
<keyword evidence="3" id="KW-0804">Transcription</keyword>
<dbReference type="InterPro" id="IPR018060">
    <property type="entry name" value="HTH_AraC"/>
</dbReference>
<dbReference type="GO" id="GO:0003700">
    <property type="term" value="F:DNA-binding transcription factor activity"/>
    <property type="evidence" value="ECO:0007669"/>
    <property type="project" value="InterPro"/>
</dbReference>
<dbReference type="AlphaFoldDB" id="A0A2V2BN74"/>
<dbReference type="SMART" id="SM00342">
    <property type="entry name" value="HTH_ARAC"/>
    <property type="match status" value="1"/>
</dbReference>
<feature type="transmembrane region" description="Helical" evidence="4">
    <location>
        <begin position="6"/>
        <end position="24"/>
    </location>
</feature>
<keyword evidence="4" id="KW-0472">Membrane</keyword>
<feature type="transmembrane region" description="Helical" evidence="4">
    <location>
        <begin position="31"/>
        <end position="50"/>
    </location>
</feature>
<keyword evidence="1" id="KW-0805">Transcription regulation</keyword>
<evidence type="ECO:0000313" key="6">
    <source>
        <dbReference type="EMBL" id="PWL00750.1"/>
    </source>
</evidence>
<dbReference type="PROSITE" id="PS01124">
    <property type="entry name" value="HTH_ARAC_FAMILY_2"/>
    <property type="match status" value="1"/>
</dbReference>
<dbReference type="Proteomes" id="UP000245981">
    <property type="component" value="Unassembled WGS sequence"/>
</dbReference>
<dbReference type="EMBL" id="QGHF01000001">
    <property type="protein sequence ID" value="PWL00750.1"/>
    <property type="molecule type" value="Genomic_DNA"/>
</dbReference>